<organism evidence="2 3">
    <name type="scientific">Trametes pubescens</name>
    <name type="common">White-rot fungus</name>
    <dbReference type="NCBI Taxonomy" id="154538"/>
    <lineage>
        <taxon>Eukaryota</taxon>
        <taxon>Fungi</taxon>
        <taxon>Dikarya</taxon>
        <taxon>Basidiomycota</taxon>
        <taxon>Agaricomycotina</taxon>
        <taxon>Agaricomycetes</taxon>
        <taxon>Polyporales</taxon>
        <taxon>Polyporaceae</taxon>
        <taxon>Trametes</taxon>
    </lineage>
</organism>
<evidence type="ECO:0000313" key="2">
    <source>
        <dbReference type="EMBL" id="OJT13269.1"/>
    </source>
</evidence>
<dbReference type="STRING" id="154538.A0A1M2W075"/>
<name>A0A1M2W075_TRAPU</name>
<gene>
    <name evidence="2" type="ORF">TRAPUB_10204</name>
</gene>
<keyword evidence="3" id="KW-1185">Reference proteome</keyword>
<dbReference type="InterPro" id="IPR001810">
    <property type="entry name" value="F-box_dom"/>
</dbReference>
<sequence>MAKPDTGLGEPSPNVPVSLARAGILAARAELFEQKEAFERKILHNSFLLNATVPINMLPEELLIEIFCYTLIHDVSRSQSGGRWYRILAVCRNWHTIACRAATLWTNITIGRSRLNTIPLETFLSRSQLVPLDVTVRSPDQPDIAALVPHLPRTRSLNVGPSMGPEHAALMEKVLTPAFAMPKLHTLIAGFEHEVDPVESDNDIYYSDDEEPFRDPDNFTYRYGEVLCIPLSTELYPHLRNLSLTTISFIPPATPFTTLRRLELRQCISYTLCRADFLQFLSASTVLEELVLHKFRPYVGFLHTDTQGGAPLVPVALSPALQTLVVEDMPSYNARMLEGLKVPPTTNLSIAALHDPHDPCEDRSSIVASQEPLSKSLPPNMDNLSMVHNVDVVHLHLLHEAASAPRRIRLTGRAAKYTIDLYAPLPWNNEQGSNIVQDLADIFGNSPVVELLITRLDDIWYKSCCHTEQWSRTLLRFPYLQRLAVTPIPYGFRGLVAQTSILAALTASEHGVDLCPALKHFAIVSPEKQADAAVLQQTAACLRARLERGLRLSRLSVYLCVYENWQYPKQKVVLQSERQGSFVDALAGLVDELVFTPGERFFDGVTA</sequence>
<accession>A0A1M2W075</accession>
<evidence type="ECO:0000259" key="1">
    <source>
        <dbReference type="PROSITE" id="PS50181"/>
    </source>
</evidence>
<dbReference type="Proteomes" id="UP000184267">
    <property type="component" value="Unassembled WGS sequence"/>
</dbReference>
<evidence type="ECO:0000313" key="3">
    <source>
        <dbReference type="Proteomes" id="UP000184267"/>
    </source>
</evidence>
<feature type="domain" description="F-box" evidence="1">
    <location>
        <begin position="52"/>
        <end position="108"/>
    </location>
</feature>
<dbReference type="OMA" id="PISECIP"/>
<comment type="caution">
    <text evidence="2">The sequence shown here is derived from an EMBL/GenBank/DDBJ whole genome shotgun (WGS) entry which is preliminary data.</text>
</comment>
<dbReference type="Pfam" id="PF12937">
    <property type="entry name" value="F-box-like"/>
    <property type="match status" value="1"/>
</dbReference>
<protein>
    <recommendedName>
        <fullName evidence="1">F-box domain-containing protein</fullName>
    </recommendedName>
</protein>
<dbReference type="Gene3D" id="3.80.10.10">
    <property type="entry name" value="Ribonuclease Inhibitor"/>
    <property type="match status" value="1"/>
</dbReference>
<dbReference type="EMBL" id="MNAD01000417">
    <property type="protein sequence ID" value="OJT13269.1"/>
    <property type="molecule type" value="Genomic_DNA"/>
</dbReference>
<dbReference type="OrthoDB" id="2751518at2759"/>
<dbReference type="AlphaFoldDB" id="A0A1M2W075"/>
<dbReference type="InterPro" id="IPR032675">
    <property type="entry name" value="LRR_dom_sf"/>
</dbReference>
<reference evidence="2 3" key="1">
    <citation type="submission" date="2016-10" db="EMBL/GenBank/DDBJ databases">
        <title>Genome sequence of the basidiomycete white-rot fungus Trametes pubescens.</title>
        <authorList>
            <person name="Makela M.R."/>
            <person name="Granchi Z."/>
            <person name="Peng M."/>
            <person name="De Vries R.P."/>
            <person name="Grigoriev I."/>
            <person name="Riley R."/>
            <person name="Hilden K."/>
        </authorList>
    </citation>
    <scope>NUCLEOTIDE SEQUENCE [LARGE SCALE GENOMIC DNA]</scope>
    <source>
        <strain evidence="2 3">FBCC735</strain>
    </source>
</reference>
<proteinExistence type="predicted"/>
<dbReference type="PROSITE" id="PS50181">
    <property type="entry name" value="FBOX"/>
    <property type="match status" value="1"/>
</dbReference>